<proteinExistence type="predicted"/>
<keyword evidence="2" id="KW-1185">Reference proteome</keyword>
<organism evidence="1 2">
    <name type="scientific">Corallococcus coralloides (strain ATCC 25202 / DSM 2259 / NBRC 100086 / M2)</name>
    <name type="common">Myxococcus coralloides</name>
    <dbReference type="NCBI Taxonomy" id="1144275"/>
    <lineage>
        <taxon>Bacteria</taxon>
        <taxon>Pseudomonadati</taxon>
        <taxon>Myxococcota</taxon>
        <taxon>Myxococcia</taxon>
        <taxon>Myxococcales</taxon>
        <taxon>Cystobacterineae</taxon>
        <taxon>Myxococcaceae</taxon>
        <taxon>Corallococcus</taxon>
    </lineage>
</organism>
<dbReference type="KEGG" id="ccx:COCOR_04612"/>
<reference evidence="2" key="2">
    <citation type="submission" date="2012-03" db="EMBL/GenBank/DDBJ databases">
        <title>Genome sequence of the fruiting myxobacterium Corallococcus coralloides DSM 2259.</title>
        <authorList>
            <person name="Huntley S."/>
            <person name="Zhang Y."/>
            <person name="Treuner-Lange A."/>
            <person name="Sensen C.W."/>
            <person name="Sogaard-Andersen L."/>
        </authorList>
    </citation>
    <scope>NUCLEOTIDE SEQUENCE [LARGE SCALE GENOMIC DNA]</scope>
    <source>
        <strain evidence="2">ATCC 25202 / DSM 2259 / NBRC 100086 / M2</strain>
    </source>
</reference>
<protein>
    <submittedName>
        <fullName evidence="1">Uncharacterized protein</fullName>
    </submittedName>
</protein>
<sequence length="354" mass="39029">MCRERAATPFDGLRAAQPSEHTRWLAEPDEPALRELLHARYAGSYSYRFLHEPGGASRLWRAGALLSLGEFDARGTLLWHTGLWCKPGRDSLDSGLSVALSSRRTAMDRSEHERLWSHLLELLRRELLNARVGFLHQQTSTLHLMAQRYASRFMRAVPVGLIVDYTEGETLVGVEGSGLPMQALAMTTVLAPLPPRRRFLPAGPWGEWLASILAASGLPGTVELTPLERRPRAGGLVPRPLDWNESLRLERRELVGPAGEGQGATALPSSRARVDLVHLSMGEPQRVAEATPVLLAAGYLPTGLRPRLDAPDDIVFQHLPAPERAREAVGRARLDGEAARALWSGWVERCARTS</sequence>
<evidence type="ECO:0000313" key="1">
    <source>
        <dbReference type="EMBL" id="AFE05925.1"/>
    </source>
</evidence>
<dbReference type="EMBL" id="CP003389">
    <property type="protein sequence ID" value="AFE05925.1"/>
    <property type="molecule type" value="Genomic_DNA"/>
</dbReference>
<dbReference type="InParanoid" id="H8MI30"/>
<reference evidence="1 2" key="1">
    <citation type="journal article" date="2012" name="J. Bacteriol.">
        <title>Complete Genome Sequence of the Fruiting Myxobacterium Corallococcus coralloides DSM 2259.</title>
        <authorList>
            <person name="Huntley S."/>
            <person name="Zhang Y."/>
            <person name="Treuner-Lange A."/>
            <person name="Kneip S."/>
            <person name="Sensen C.W."/>
            <person name="Sogaard-Andersen L."/>
        </authorList>
    </citation>
    <scope>NUCLEOTIDE SEQUENCE [LARGE SCALE GENOMIC DNA]</scope>
    <source>
        <strain evidence="2">ATCC 25202 / DSM 2259 / NBRC 100086 / M2</strain>
    </source>
</reference>
<dbReference type="STRING" id="1144275.COCOR_04612"/>
<evidence type="ECO:0000313" key="2">
    <source>
        <dbReference type="Proteomes" id="UP000007587"/>
    </source>
</evidence>
<gene>
    <name evidence="1" type="ordered locus">COCOR_04612</name>
</gene>
<name>H8MI30_CORCM</name>
<dbReference type="AlphaFoldDB" id="H8MI30"/>
<accession>H8MI30</accession>
<dbReference type="Proteomes" id="UP000007587">
    <property type="component" value="Chromosome"/>
</dbReference>
<dbReference type="OrthoDB" id="5525125at2"/>
<dbReference type="HOGENOM" id="CLU_782358_0_0_7"/>
<dbReference type="RefSeq" id="WP_014397416.1">
    <property type="nucleotide sequence ID" value="NC_017030.1"/>
</dbReference>